<comment type="caution">
    <text evidence="2">The sequence shown here is derived from an EMBL/GenBank/DDBJ whole genome shotgun (WGS) entry which is preliminary data.</text>
</comment>
<feature type="domain" description="Cupin type-2" evidence="1">
    <location>
        <begin position="405"/>
        <end position="462"/>
    </location>
</feature>
<dbReference type="EMBL" id="CAJNOU010000108">
    <property type="protein sequence ID" value="CAF0868852.1"/>
    <property type="molecule type" value="Genomic_DNA"/>
</dbReference>
<dbReference type="SUPFAM" id="SSF52266">
    <property type="entry name" value="SGNH hydrolase"/>
    <property type="match status" value="1"/>
</dbReference>
<protein>
    <recommendedName>
        <fullName evidence="1">Cupin type-2 domain-containing protein</fullName>
    </recommendedName>
</protein>
<dbReference type="InterPro" id="IPR036514">
    <property type="entry name" value="SGNH_hydro_sf"/>
</dbReference>
<gene>
    <name evidence="3" type="ORF">FNK824_LOCUS21539</name>
    <name evidence="2" type="ORF">SEV965_LOCUS4007</name>
</gene>
<evidence type="ECO:0000313" key="4">
    <source>
        <dbReference type="Proteomes" id="UP000663889"/>
    </source>
</evidence>
<dbReference type="InterPro" id="IPR014710">
    <property type="entry name" value="RmlC-like_jellyroll"/>
</dbReference>
<organism evidence="2 4">
    <name type="scientific">Rotaria sordida</name>
    <dbReference type="NCBI Taxonomy" id="392033"/>
    <lineage>
        <taxon>Eukaryota</taxon>
        <taxon>Metazoa</taxon>
        <taxon>Spiralia</taxon>
        <taxon>Gnathifera</taxon>
        <taxon>Rotifera</taxon>
        <taxon>Eurotatoria</taxon>
        <taxon>Bdelloidea</taxon>
        <taxon>Philodinida</taxon>
        <taxon>Philodinidae</taxon>
        <taxon>Rotaria</taxon>
    </lineage>
</organism>
<evidence type="ECO:0000259" key="1">
    <source>
        <dbReference type="Pfam" id="PF07883"/>
    </source>
</evidence>
<dbReference type="GO" id="GO:0016788">
    <property type="term" value="F:hydrolase activity, acting on ester bonds"/>
    <property type="evidence" value="ECO:0007669"/>
    <property type="project" value="InterPro"/>
</dbReference>
<dbReference type="Gene3D" id="3.40.50.1110">
    <property type="entry name" value="SGNH hydrolase"/>
    <property type="match status" value="1"/>
</dbReference>
<dbReference type="Proteomes" id="UP000663889">
    <property type="component" value="Unassembled WGS sequence"/>
</dbReference>
<dbReference type="InterPro" id="IPR013096">
    <property type="entry name" value="Cupin_2"/>
</dbReference>
<dbReference type="InterPro" id="IPR011051">
    <property type="entry name" value="RmlC_Cupin_sf"/>
</dbReference>
<dbReference type="CDD" id="cd01846">
    <property type="entry name" value="fatty_acyltransferase_like"/>
    <property type="match status" value="1"/>
</dbReference>
<dbReference type="InterPro" id="IPR001087">
    <property type="entry name" value="GDSL"/>
</dbReference>
<dbReference type="SUPFAM" id="SSF51182">
    <property type="entry name" value="RmlC-like cupins"/>
    <property type="match status" value="1"/>
</dbReference>
<dbReference type="Gene3D" id="2.60.120.10">
    <property type="entry name" value="Jelly Rolls"/>
    <property type="match status" value="1"/>
</dbReference>
<dbReference type="Pfam" id="PF07883">
    <property type="entry name" value="Cupin_2"/>
    <property type="match status" value="1"/>
</dbReference>
<dbReference type="Pfam" id="PF00657">
    <property type="entry name" value="Lipase_GDSL"/>
    <property type="match status" value="1"/>
</dbReference>
<reference evidence="2" key="1">
    <citation type="submission" date="2021-02" db="EMBL/GenBank/DDBJ databases">
        <authorList>
            <person name="Nowell W R."/>
        </authorList>
    </citation>
    <scope>NUCLEOTIDE SEQUENCE</scope>
</reference>
<dbReference type="PANTHER" id="PTHR36440:SF1">
    <property type="entry name" value="PUTATIVE (AFU_ORTHOLOGUE AFUA_8G07350)-RELATED"/>
    <property type="match status" value="1"/>
</dbReference>
<dbReference type="EMBL" id="CAJOBE010004169">
    <property type="protein sequence ID" value="CAF3919522.1"/>
    <property type="molecule type" value="Genomic_DNA"/>
</dbReference>
<dbReference type="Proteomes" id="UP000663874">
    <property type="component" value="Unassembled WGS sequence"/>
</dbReference>
<evidence type="ECO:0000313" key="3">
    <source>
        <dbReference type="EMBL" id="CAF3919522.1"/>
    </source>
</evidence>
<dbReference type="InterPro" id="IPR053146">
    <property type="entry name" value="QDO-like"/>
</dbReference>
<dbReference type="AlphaFoldDB" id="A0A813XRM8"/>
<sequence>MSSFYIPNGTFSNPKVGSPQMYLKSGILPYTTLVTFGDSTTDSGNAYRLSNRTWPPVPPFNQNGGFADGLLWNEYFTQKLLTNATLYDYACGSATTDNQLAQGIMSRNPNLIANYDIRSKTKSPGVRQQILQYKNSIMNQTIDFNRTLYVIWSGTNNYFFNKTLTIFDTVQSIIDCLNLLISFGGQNLVLITEPPFHRFPAFRNKNETNTTKYLYIEHNQILNMKLNEYYSSLKTQLNIQLFDSYSFISMMIDNYTQFGFENLDSCWDTISGSTVQVLCQNITKRIFCDEYHLTSKMQAIVAEEFYRFLTEKSNATDVAKLLSQNNISHNGSSSFANLDQNLKYFMAEKLLSIAEKLNDGKLILPVVVEQYQGEHLQVLARANSTRTIKLQGSQTDGRLTIMEGEILVGEAPPLHIHHREDEYFHVLQGELQFEIGDQTFIGKAGTWVYAPRYIKHRFRNINSPGARLEYVFQPAGIEHYFEEVSKIMVEQQGDWESAAKAVATKYGIDMLGSPDWTG</sequence>
<proteinExistence type="predicted"/>
<dbReference type="PANTHER" id="PTHR36440">
    <property type="entry name" value="PUTATIVE (AFU_ORTHOLOGUE AFUA_8G07350)-RELATED"/>
    <property type="match status" value="1"/>
</dbReference>
<accession>A0A813XRM8</accession>
<evidence type="ECO:0000313" key="2">
    <source>
        <dbReference type="EMBL" id="CAF0868852.1"/>
    </source>
</evidence>
<name>A0A813XRM8_9BILA</name>